<dbReference type="Proteomes" id="UP001626550">
    <property type="component" value="Unassembled WGS sequence"/>
</dbReference>
<protein>
    <submittedName>
        <fullName evidence="1">Coiled-coil and C2 domain-containing protein 2A</fullName>
    </submittedName>
</protein>
<accession>A0ABD2QC65</accession>
<organism evidence="1 2">
    <name type="scientific">Cichlidogyrus casuarinus</name>
    <dbReference type="NCBI Taxonomy" id="1844966"/>
    <lineage>
        <taxon>Eukaryota</taxon>
        <taxon>Metazoa</taxon>
        <taxon>Spiralia</taxon>
        <taxon>Lophotrochozoa</taxon>
        <taxon>Platyhelminthes</taxon>
        <taxon>Monogenea</taxon>
        <taxon>Monopisthocotylea</taxon>
        <taxon>Dactylogyridea</taxon>
        <taxon>Ancyrocephalidae</taxon>
        <taxon>Cichlidogyrus</taxon>
    </lineage>
</organism>
<evidence type="ECO:0000313" key="1">
    <source>
        <dbReference type="EMBL" id="KAL3316978.1"/>
    </source>
</evidence>
<dbReference type="InterPro" id="IPR052434">
    <property type="entry name" value="Tectonic-like_complex_comp"/>
</dbReference>
<keyword evidence="2" id="KW-1185">Reference proteome</keyword>
<dbReference type="EMBL" id="JBJKFK010000453">
    <property type="protein sequence ID" value="KAL3316978.1"/>
    <property type="molecule type" value="Genomic_DNA"/>
</dbReference>
<evidence type="ECO:0000313" key="2">
    <source>
        <dbReference type="Proteomes" id="UP001626550"/>
    </source>
</evidence>
<gene>
    <name evidence="1" type="primary">CC2D2A_1</name>
    <name evidence="1" type="ORF">Ciccas_004375</name>
</gene>
<dbReference type="AlphaFoldDB" id="A0ABD2QC65"/>
<dbReference type="PANTHER" id="PTHR20837:SF0">
    <property type="entry name" value="COILED-COIL AND C2 DOMAIN-CONTAINING PROTEIN 2A"/>
    <property type="match status" value="1"/>
</dbReference>
<proteinExistence type="predicted"/>
<sequence length="300" mass="33868">MTRKLDPNNPDEAKLVELMKIAQRDGAEPYNKMRLDKETVPVFRLNHLLEKYEFCSMEDLEENRRLRMLQLRDWGVSEFRGLVVPAMSREIPRDAFKAYEARIGISGAEKVSTKSLLSSMGAASEVKGLQALKRNHEMYIAKLRARVMECFQKAIKRKTLSQMVIEEKIPTIISLIPMLLALSEARRPLRPTKKERKQVALDNIRETGLEILITVRSAYNLPTRKIVSKDQQALAASAFRQGVATATLPAGATVDFSGTLTGQLATATKAIMDLRSRLNLNRVDETRSNAFLPNSRVQVK</sequence>
<dbReference type="PANTHER" id="PTHR20837">
    <property type="entry name" value="CENTROSOMAL PROTEIN-RELATED"/>
    <property type="match status" value="1"/>
</dbReference>
<comment type="caution">
    <text evidence="1">The sequence shown here is derived from an EMBL/GenBank/DDBJ whole genome shotgun (WGS) entry which is preliminary data.</text>
</comment>
<reference evidence="1 2" key="1">
    <citation type="submission" date="2024-11" db="EMBL/GenBank/DDBJ databases">
        <title>Adaptive evolution of stress response genes in parasites aligns with host niche diversity.</title>
        <authorList>
            <person name="Hahn C."/>
            <person name="Resl P."/>
        </authorList>
    </citation>
    <scope>NUCLEOTIDE SEQUENCE [LARGE SCALE GENOMIC DNA]</scope>
    <source>
        <strain evidence="1">EGGRZ-B1_66</strain>
        <tissue evidence="1">Body</tissue>
    </source>
</reference>
<name>A0ABD2QC65_9PLAT</name>